<dbReference type="InterPro" id="IPR051795">
    <property type="entry name" value="Glycosyl_Hydrlase_43"/>
</dbReference>
<protein>
    <submittedName>
        <fullName evidence="7">Family 43 glycosylhydrolase</fullName>
    </submittedName>
</protein>
<dbReference type="InterPro" id="IPR008979">
    <property type="entry name" value="Galactose-bd-like_sf"/>
</dbReference>
<evidence type="ECO:0000256" key="5">
    <source>
        <dbReference type="SAM" id="SignalP"/>
    </source>
</evidence>
<dbReference type="SUPFAM" id="SSF75005">
    <property type="entry name" value="Arabinanase/levansucrase/invertase"/>
    <property type="match status" value="1"/>
</dbReference>
<dbReference type="InterPro" id="IPR006710">
    <property type="entry name" value="Glyco_hydro_43"/>
</dbReference>
<dbReference type="Proteomes" id="UP001062165">
    <property type="component" value="Chromosome"/>
</dbReference>
<accession>A0ABY6D1U9</accession>
<keyword evidence="8" id="KW-1185">Reference proteome</keyword>
<evidence type="ECO:0000256" key="1">
    <source>
        <dbReference type="ARBA" id="ARBA00009865"/>
    </source>
</evidence>
<evidence type="ECO:0000256" key="3">
    <source>
        <dbReference type="ARBA" id="ARBA00023295"/>
    </source>
</evidence>
<keyword evidence="2 4" id="KW-0378">Hydrolase</keyword>
<evidence type="ECO:0000256" key="4">
    <source>
        <dbReference type="RuleBase" id="RU361187"/>
    </source>
</evidence>
<dbReference type="InterPro" id="IPR000421">
    <property type="entry name" value="FA58C"/>
</dbReference>
<evidence type="ECO:0000313" key="7">
    <source>
        <dbReference type="EMBL" id="UXX79068.1"/>
    </source>
</evidence>
<evidence type="ECO:0000259" key="6">
    <source>
        <dbReference type="PROSITE" id="PS50022"/>
    </source>
</evidence>
<dbReference type="SUPFAM" id="SSF49785">
    <property type="entry name" value="Galactose-binding domain-like"/>
    <property type="match status" value="1"/>
</dbReference>
<dbReference type="Gene3D" id="2.115.10.20">
    <property type="entry name" value="Glycosyl hydrolase domain, family 43"/>
    <property type="match status" value="1"/>
</dbReference>
<evidence type="ECO:0000313" key="8">
    <source>
        <dbReference type="Proteomes" id="UP001062165"/>
    </source>
</evidence>
<organism evidence="7 8">
    <name type="scientific">Reichenbachiella carrageenanivorans</name>
    <dbReference type="NCBI Taxonomy" id="2979869"/>
    <lineage>
        <taxon>Bacteria</taxon>
        <taxon>Pseudomonadati</taxon>
        <taxon>Bacteroidota</taxon>
        <taxon>Cytophagia</taxon>
        <taxon>Cytophagales</taxon>
        <taxon>Reichenbachiellaceae</taxon>
        <taxon>Reichenbachiella</taxon>
    </lineage>
</organism>
<gene>
    <name evidence="7" type="ORF">N7E81_17070</name>
</gene>
<feature type="chain" id="PRO_5045425892" evidence="5">
    <location>
        <begin position="19"/>
        <end position="586"/>
    </location>
</feature>
<dbReference type="CDD" id="cd08982">
    <property type="entry name" value="GH43-like"/>
    <property type="match status" value="1"/>
</dbReference>
<keyword evidence="5" id="KW-0732">Signal</keyword>
<keyword evidence="3 4" id="KW-0326">Glycosidase</keyword>
<dbReference type="PANTHER" id="PTHR42812">
    <property type="entry name" value="BETA-XYLOSIDASE"/>
    <property type="match status" value="1"/>
</dbReference>
<dbReference type="InterPro" id="IPR023296">
    <property type="entry name" value="Glyco_hydro_beta-prop_sf"/>
</dbReference>
<dbReference type="Pfam" id="PF04616">
    <property type="entry name" value="Glyco_hydro_43"/>
    <property type="match status" value="1"/>
</dbReference>
<dbReference type="RefSeq" id="WP_263050811.1">
    <property type="nucleotide sequence ID" value="NZ_CP106735.1"/>
</dbReference>
<dbReference type="PANTHER" id="PTHR42812:SF12">
    <property type="entry name" value="BETA-XYLOSIDASE-RELATED"/>
    <property type="match status" value="1"/>
</dbReference>
<dbReference type="InterPro" id="IPR013783">
    <property type="entry name" value="Ig-like_fold"/>
</dbReference>
<dbReference type="Gene3D" id="2.60.40.10">
    <property type="entry name" value="Immunoglobulins"/>
    <property type="match status" value="1"/>
</dbReference>
<dbReference type="InterPro" id="IPR036116">
    <property type="entry name" value="FN3_sf"/>
</dbReference>
<evidence type="ECO:0000256" key="2">
    <source>
        <dbReference type="ARBA" id="ARBA00022801"/>
    </source>
</evidence>
<comment type="similarity">
    <text evidence="1 4">Belongs to the glycosyl hydrolase 43 family.</text>
</comment>
<feature type="signal peptide" evidence="5">
    <location>
        <begin position="1"/>
        <end position="18"/>
    </location>
</feature>
<dbReference type="SUPFAM" id="SSF49265">
    <property type="entry name" value="Fibronectin type III"/>
    <property type="match status" value="1"/>
</dbReference>
<proteinExistence type="inferred from homology"/>
<reference evidence="7" key="1">
    <citation type="submission" date="2022-10" db="EMBL/GenBank/DDBJ databases">
        <title>Comparative genomics and taxonomic characterization of three novel marine species of genus Reichenbachiella exhibiting antioxidant and polysaccharide degradation activities.</title>
        <authorList>
            <person name="Muhammad N."/>
            <person name="Lee Y.-J."/>
            <person name="Ko J."/>
            <person name="Kim S.-G."/>
        </authorList>
    </citation>
    <scope>NUCLEOTIDE SEQUENCE</scope>
    <source>
        <strain evidence="7">Wsw4-B4</strain>
    </source>
</reference>
<dbReference type="EMBL" id="CP106735">
    <property type="protein sequence ID" value="UXX79068.1"/>
    <property type="molecule type" value="Genomic_DNA"/>
</dbReference>
<dbReference type="PROSITE" id="PS50022">
    <property type="entry name" value="FA58C_3"/>
    <property type="match status" value="1"/>
</dbReference>
<name>A0ABY6D1U9_9BACT</name>
<dbReference type="Gene3D" id="2.60.120.260">
    <property type="entry name" value="Galactose-binding domain-like"/>
    <property type="match status" value="1"/>
</dbReference>
<sequence>MRKYSMCKWVWYSLVFLAWGCGTQSVSDQSKEVSVQTAPSFQTVSNPMNLSYRFRPELPSRREAADPTVIKFKGEYYLFASKSGGYWYSKDLADWIFVETNEIPTEDYAPTTIVLGDKIYLAVSSKKNNKVYSSSDPKSGKWEASHTLPFAVEDPAFFLDTDNRLYLYWGCSNVKPLYAAEIDKETFQFLSETSETIFPNPAQLGFEVRGDYNDEYDNAPWLEGSWMNKHNDKYYLQYSAPGTREKSYADGVYESDHPLGPFTLASNNPFSYKPEGFACGAGHGSTFYDDYGNLWHTGTISVSVKHKFERRIGFYPAFFDADGVLHTVNKYGDYPIIIPNKRIESFDEIFPGWMLLSYNKPVEVSSAVDSFAPAHANDENIRTYWAAQSGAAGEWLSVDLGESSSIYAIQANFAEYNTQILNRQQGLRHQYVVEGSDDKTDWQMVLDKSDNDNDRSHDYTQLSEPVSYRYIRIKNVKVPDGNFAISGLRIFGKGTGAEPIKVNELEVERNIQDRRMVTLKWTKSDNATGYNISFGSHPDKLYHSYMVYTDTEVTIRSLDSKQPYFFTIESFNENGITPSEITKQVE</sequence>
<dbReference type="Pfam" id="PF00754">
    <property type="entry name" value="F5_F8_type_C"/>
    <property type="match status" value="1"/>
</dbReference>
<feature type="domain" description="F5/8 type C" evidence="6">
    <location>
        <begin position="342"/>
        <end position="493"/>
    </location>
</feature>